<organism evidence="2 3">
    <name type="scientific">Xylanibacter ruminicola</name>
    <name type="common">Prevotella ruminicola</name>
    <dbReference type="NCBI Taxonomy" id="839"/>
    <lineage>
        <taxon>Bacteria</taxon>
        <taxon>Pseudomonadati</taxon>
        <taxon>Bacteroidota</taxon>
        <taxon>Bacteroidia</taxon>
        <taxon>Bacteroidales</taxon>
        <taxon>Prevotellaceae</taxon>
        <taxon>Xylanibacter</taxon>
    </lineage>
</organism>
<comment type="caution">
    <text evidence="2">The sequence shown here is derived from an EMBL/GenBank/DDBJ whole genome shotgun (WGS) entry which is preliminary data.</text>
</comment>
<evidence type="ECO:0000256" key="1">
    <source>
        <dbReference type="SAM" id="SignalP"/>
    </source>
</evidence>
<reference evidence="2" key="1">
    <citation type="submission" date="2019-04" db="EMBL/GenBank/DDBJ databases">
        <title>Evolution of Biomass-Degrading Anaerobic Consortia Revealed by Metagenomics.</title>
        <authorList>
            <person name="Peng X."/>
        </authorList>
    </citation>
    <scope>NUCLEOTIDE SEQUENCE</scope>
    <source>
        <strain evidence="2">SIG141</strain>
    </source>
</reference>
<dbReference type="PROSITE" id="PS51257">
    <property type="entry name" value="PROKAR_LIPOPROTEIN"/>
    <property type="match status" value="1"/>
</dbReference>
<dbReference type="EMBL" id="SUYD01000001">
    <property type="protein sequence ID" value="MBE6265042.1"/>
    <property type="molecule type" value="Genomic_DNA"/>
</dbReference>
<gene>
    <name evidence="2" type="ORF">E7102_01015</name>
</gene>
<dbReference type="Proteomes" id="UP000763088">
    <property type="component" value="Unassembled WGS sequence"/>
</dbReference>
<feature type="signal peptide" evidence="1">
    <location>
        <begin position="1"/>
        <end position="17"/>
    </location>
</feature>
<dbReference type="AlphaFoldDB" id="A0A928BS02"/>
<proteinExistence type="predicted"/>
<name>A0A928BS02_XYLRU</name>
<feature type="chain" id="PRO_5037506574" description="Lipoprotein" evidence="1">
    <location>
        <begin position="18"/>
        <end position="477"/>
    </location>
</feature>
<evidence type="ECO:0008006" key="4">
    <source>
        <dbReference type="Google" id="ProtNLM"/>
    </source>
</evidence>
<keyword evidence="1" id="KW-0732">Signal</keyword>
<accession>A0A928BS02</accession>
<evidence type="ECO:0000313" key="3">
    <source>
        <dbReference type="Proteomes" id="UP000763088"/>
    </source>
</evidence>
<sequence length="477" mass="53905">MKKLLIIAICMAGVMMACTNKGKTTPGDGADSDSVAIDSLMAEADTTPMPMFIYVASAKNMMMLYGDSDSIENNFRRNRALYTKLLNNENKCLGIKYVGEQTKDPDGNFASYGEIHGREDIPAAGMKYAFTDEKFNPRDMGGMYVAVTDEYLASRKVIDMRGVDGEKPLPAKVVKQLEAEYKMKAQRSLIAAQGNKYSYGILQFKGKYKTDKEFGQKVDKCLALEVVMAGDKVYSLPVEGYLYEGQCTWHADDDGEYYPSGITLFEAPDDAIEIAYVKGAPESVTIGMYYICDGKMTDEQYECYHSLIDEDQPLWKKDIAQLQKLYVADDPRENKPHPLVKYRWIDLDNDQNQELWMRAADDKHGAFFAHVGDKWSLIACEDERMKPSFLFDYSKSGEGYLVVSGSAGGPSVISNYYEIRKSKLIHSMNVLYVYGEISECSLDDKEIKHEAARKRLDAMPKAEEVAVYWQEFNEKQK</sequence>
<protein>
    <recommendedName>
        <fullName evidence="4">Lipoprotein</fullName>
    </recommendedName>
</protein>
<evidence type="ECO:0000313" key="2">
    <source>
        <dbReference type="EMBL" id="MBE6265042.1"/>
    </source>
</evidence>